<dbReference type="EMBL" id="VSSQ01000138">
    <property type="protein sequence ID" value="MPL80530.1"/>
    <property type="molecule type" value="Genomic_DNA"/>
</dbReference>
<name>A0A644UNG2_9ZZZZ</name>
<evidence type="ECO:0000256" key="1">
    <source>
        <dbReference type="SAM" id="MobiDB-lite"/>
    </source>
</evidence>
<comment type="caution">
    <text evidence="2">The sequence shown here is derived from an EMBL/GenBank/DDBJ whole genome shotgun (WGS) entry which is preliminary data.</text>
</comment>
<organism evidence="2">
    <name type="scientific">bioreactor metagenome</name>
    <dbReference type="NCBI Taxonomy" id="1076179"/>
    <lineage>
        <taxon>unclassified sequences</taxon>
        <taxon>metagenomes</taxon>
        <taxon>ecological metagenomes</taxon>
    </lineage>
</organism>
<feature type="region of interest" description="Disordered" evidence="1">
    <location>
        <begin position="273"/>
        <end position="397"/>
    </location>
</feature>
<proteinExistence type="predicted"/>
<protein>
    <submittedName>
        <fullName evidence="2">Uncharacterized protein</fullName>
    </submittedName>
</protein>
<feature type="compositionally biased region" description="Basic and acidic residues" evidence="1">
    <location>
        <begin position="191"/>
        <end position="204"/>
    </location>
</feature>
<accession>A0A644UNG2</accession>
<reference evidence="2" key="1">
    <citation type="submission" date="2019-08" db="EMBL/GenBank/DDBJ databases">
        <authorList>
            <person name="Kucharzyk K."/>
            <person name="Murdoch R.W."/>
            <person name="Higgins S."/>
            <person name="Loffler F."/>
        </authorList>
    </citation>
    <scope>NUCLEOTIDE SEQUENCE</scope>
</reference>
<feature type="compositionally biased region" description="Basic and acidic residues" evidence="1">
    <location>
        <begin position="80"/>
        <end position="94"/>
    </location>
</feature>
<feature type="compositionally biased region" description="Basic and acidic residues" evidence="1">
    <location>
        <begin position="289"/>
        <end position="298"/>
    </location>
</feature>
<feature type="region of interest" description="Disordered" evidence="1">
    <location>
        <begin position="80"/>
        <end position="101"/>
    </location>
</feature>
<dbReference type="AlphaFoldDB" id="A0A644UNG2"/>
<feature type="region of interest" description="Disordered" evidence="1">
    <location>
        <begin position="177"/>
        <end position="241"/>
    </location>
</feature>
<gene>
    <name evidence="2" type="ORF">SDC9_26431</name>
</gene>
<evidence type="ECO:0000313" key="2">
    <source>
        <dbReference type="EMBL" id="MPL80530.1"/>
    </source>
</evidence>
<feature type="compositionally biased region" description="Basic and acidic residues" evidence="1">
    <location>
        <begin position="305"/>
        <end position="322"/>
    </location>
</feature>
<sequence>MSGIRWPAAFCGGAGAGGWRRAAADRAAAPDEPAPAFSGLRRVSALLRPVWHGAAIALLGDALRHLAGLTADVGDCGDLPEGRARHRPEREQPRARAAVGADQPAFGCHLQAEAQRVHTRRALGQKTGDDRGGIVLGIIADAAAIDDPPDLEVALRCAAPGPEHRPDRAIVACFGAQESGRHDPQPPPGARRRDPVGRGRRDAVAVHLPPGGAVAQETGPLPGAHVLPEQADPGPDAVDGIAPAAARGLGLTPAAAQPQQDHAERGAERQFFARGRQRRAGGMGARQEAAARDRDDRPGMPGALERQHLIDHRQPGADDQHRAARRGVRPGAPGPGDEARGVRPRHHMSGRQHGIGAGEILPVRERHLHPAGPLADRDAGSGDAQKPPRRRPGGQQRGEIAAIGGAADEAVAAIAVALRPGPQPAQEMVRVFGEGAHVMDPGVEQVIGIGGRIGDAAAEQVALLDHRDAQIGVVAQQVGGEKHAAGAAADHQHVAPARLAREGCNRHERVLEHGVTFLLSGPGRGRSRGGRASAVPRLWAARRLPRQYTIITTLLL</sequence>